<dbReference type="InterPro" id="IPR008972">
    <property type="entry name" value="Cupredoxin"/>
</dbReference>
<evidence type="ECO:0000313" key="6">
    <source>
        <dbReference type="Proteomes" id="UP001294570"/>
    </source>
</evidence>
<evidence type="ECO:0000313" key="5">
    <source>
        <dbReference type="EMBL" id="MDY7220312.1"/>
    </source>
</evidence>
<dbReference type="Proteomes" id="UP001294570">
    <property type="component" value="Unassembled WGS sequence"/>
</dbReference>
<sequence length="194" mass="21271">MLRTSLTLLTLSTLPLLALAAGDNTTGHHMMPQSAHAMGNMHHGSTGMHGTHMQHSEHMAQTSGHHHEQLHAYGKPGDPAKVDRTIEMSMDDTMRFTPSNIDIQAGEIIRFAIKNTGQLPHEMVMGSLAELKAHAQEMLAMPDMEHHDEPNMLSLEPGQSGELIWHFDKAITVDFACLIPGHTEAGMTGKIHVK</sequence>
<evidence type="ECO:0000256" key="2">
    <source>
        <dbReference type="ARBA" id="ARBA00023008"/>
    </source>
</evidence>
<dbReference type="CDD" id="cd04211">
    <property type="entry name" value="Cupredoxin_like_2"/>
    <property type="match status" value="1"/>
</dbReference>
<keyword evidence="1" id="KW-0479">Metal-binding</keyword>
<feature type="signal peptide" evidence="3">
    <location>
        <begin position="1"/>
        <end position="20"/>
    </location>
</feature>
<dbReference type="EMBL" id="JAXIVU010000024">
    <property type="protein sequence ID" value="MDY7220312.1"/>
    <property type="molecule type" value="Genomic_DNA"/>
</dbReference>
<reference evidence="5 6" key="1">
    <citation type="submission" date="2023-12" db="EMBL/GenBank/DDBJ databases">
        <title>Denitrificimonas halotolerans sp. nov.,a novel species isolated from landfill leachate.</title>
        <authorList>
            <person name="Wang S."/>
        </authorList>
    </citation>
    <scope>NUCLEOTIDE SEQUENCE [LARGE SCALE GENOMIC DNA]</scope>
    <source>
        <strain evidence="5 6">JX-1</strain>
    </source>
</reference>
<dbReference type="Pfam" id="PF00127">
    <property type="entry name" value="Copper-bind"/>
    <property type="match status" value="1"/>
</dbReference>
<gene>
    <name evidence="5" type="ORF">TOI97_12135</name>
</gene>
<accession>A0ABU5GTJ7</accession>
<proteinExistence type="predicted"/>
<keyword evidence="6" id="KW-1185">Reference proteome</keyword>
<name>A0ABU5GTJ7_9GAMM</name>
<dbReference type="RefSeq" id="WP_321554395.1">
    <property type="nucleotide sequence ID" value="NZ_JAXIVU010000024.1"/>
</dbReference>
<evidence type="ECO:0000256" key="3">
    <source>
        <dbReference type="SAM" id="SignalP"/>
    </source>
</evidence>
<comment type="caution">
    <text evidence="5">The sequence shown here is derived from an EMBL/GenBank/DDBJ whole genome shotgun (WGS) entry which is preliminary data.</text>
</comment>
<evidence type="ECO:0000256" key="1">
    <source>
        <dbReference type="ARBA" id="ARBA00022723"/>
    </source>
</evidence>
<dbReference type="InterPro" id="IPR050845">
    <property type="entry name" value="Cu-binding_ET"/>
</dbReference>
<keyword evidence="2" id="KW-0186">Copper</keyword>
<feature type="domain" description="Blue (type 1) copper" evidence="4">
    <location>
        <begin position="91"/>
        <end position="194"/>
    </location>
</feature>
<dbReference type="PANTHER" id="PTHR38439">
    <property type="entry name" value="AURACYANIN-B"/>
    <property type="match status" value="1"/>
</dbReference>
<organism evidence="5 6">
    <name type="scientific">Denitrificimonas halotolerans</name>
    <dbReference type="NCBI Taxonomy" id="3098930"/>
    <lineage>
        <taxon>Bacteria</taxon>
        <taxon>Pseudomonadati</taxon>
        <taxon>Pseudomonadota</taxon>
        <taxon>Gammaproteobacteria</taxon>
        <taxon>Pseudomonadales</taxon>
        <taxon>Pseudomonadaceae</taxon>
        <taxon>Denitrificimonas</taxon>
    </lineage>
</organism>
<evidence type="ECO:0000259" key="4">
    <source>
        <dbReference type="Pfam" id="PF00127"/>
    </source>
</evidence>
<protein>
    <submittedName>
        <fullName evidence="5">Cupredoxin family protein</fullName>
    </submittedName>
</protein>
<dbReference type="InterPro" id="IPR000923">
    <property type="entry name" value="BlueCu_1"/>
</dbReference>
<dbReference type="Gene3D" id="2.60.40.420">
    <property type="entry name" value="Cupredoxins - blue copper proteins"/>
    <property type="match status" value="1"/>
</dbReference>
<feature type="chain" id="PRO_5045491883" evidence="3">
    <location>
        <begin position="21"/>
        <end position="194"/>
    </location>
</feature>
<dbReference type="SUPFAM" id="SSF49503">
    <property type="entry name" value="Cupredoxins"/>
    <property type="match status" value="1"/>
</dbReference>
<dbReference type="PANTHER" id="PTHR38439:SF3">
    <property type="entry name" value="COPPER-RESISTANT CUPROPROTEIN COPI"/>
    <property type="match status" value="1"/>
</dbReference>
<keyword evidence="3" id="KW-0732">Signal</keyword>